<keyword evidence="1" id="KW-0472">Membrane</keyword>
<evidence type="ECO:0000256" key="1">
    <source>
        <dbReference type="SAM" id="Phobius"/>
    </source>
</evidence>
<accession>A0A059ZWB0</accession>
<gene>
    <name evidence="2" type="ORF">Acaty_c1869</name>
</gene>
<keyword evidence="1" id="KW-0812">Transmembrane</keyword>
<dbReference type="Gene3D" id="3.30.1690.10">
    <property type="entry name" value="TcpA-like pilin"/>
    <property type="match status" value="1"/>
</dbReference>
<name>A0A059ZWB0_ACICK</name>
<feature type="transmembrane region" description="Helical" evidence="1">
    <location>
        <begin position="6"/>
        <end position="28"/>
    </location>
</feature>
<evidence type="ECO:0000313" key="2">
    <source>
        <dbReference type="EMBL" id="AIA55728.1"/>
    </source>
</evidence>
<dbReference type="RefSeq" id="WP_004872969.1">
    <property type="nucleotide sequence ID" value="NZ_CP005986.1"/>
</dbReference>
<proteinExistence type="predicted"/>
<dbReference type="HOGENOM" id="CLU_1665633_0_0_6"/>
<dbReference type="KEGG" id="acz:Acaty_c1869"/>
<sequence>MNPVTMIFIAIVVVVFVIAGVVAGIFLLHGSESSAFTQDITTIQGAVNSVFGVQGNYSGVSTSGVIPKSLQGSTPVGGTFAVASGSAGLPSYEYQIEANNINISPSICRQIVSQVDTVSTLVNGTAVGNSNATPTGAQASSACANGATSLAFVFSNGQ</sequence>
<organism evidence="2 3">
    <name type="scientific">Acidithiobacillus caldus (strain ATCC 51756 / DSM 8584 / KU)</name>
    <dbReference type="NCBI Taxonomy" id="637389"/>
    <lineage>
        <taxon>Bacteria</taxon>
        <taxon>Pseudomonadati</taxon>
        <taxon>Pseudomonadota</taxon>
        <taxon>Acidithiobacillia</taxon>
        <taxon>Acidithiobacillales</taxon>
        <taxon>Acidithiobacillaceae</taxon>
        <taxon>Acidithiobacillus</taxon>
    </lineage>
</organism>
<dbReference type="Proteomes" id="UP000005522">
    <property type="component" value="Chromosome"/>
</dbReference>
<keyword evidence="1" id="KW-1133">Transmembrane helix</keyword>
<reference evidence="2 3" key="1">
    <citation type="journal article" date="2009" name="J. Bacteriol.">
        <title>Draft genome sequence of the extremely acidophilic bacterium Acidithiobacillus caldus ATCC 51756 reveals metabolic versatility in the genus Acidithiobacillus.</title>
        <authorList>
            <person name="Valdes J."/>
            <person name="Quatrini R."/>
            <person name="Hallberg K."/>
            <person name="Dopson M."/>
            <person name="Valenzuela P.D."/>
            <person name="Holmes D.S."/>
        </authorList>
    </citation>
    <scope>NUCLEOTIDE SEQUENCE [LARGE SCALE GENOMIC DNA]</scope>
    <source>
        <strain evidence="3">ATCC 51756 / DSM 8584 / KU</strain>
    </source>
</reference>
<dbReference type="EMBL" id="CP005986">
    <property type="protein sequence ID" value="AIA55728.1"/>
    <property type="molecule type" value="Genomic_DNA"/>
</dbReference>
<dbReference type="SUPFAM" id="SSF54523">
    <property type="entry name" value="Pili subunits"/>
    <property type="match status" value="1"/>
</dbReference>
<evidence type="ECO:0000313" key="3">
    <source>
        <dbReference type="Proteomes" id="UP000005522"/>
    </source>
</evidence>
<protein>
    <submittedName>
        <fullName evidence="2">Uncharacterized protein</fullName>
    </submittedName>
</protein>
<dbReference type="InterPro" id="IPR045584">
    <property type="entry name" value="Pilin-like"/>
</dbReference>
<dbReference type="AlphaFoldDB" id="A0A059ZWB0"/>